<evidence type="ECO:0000256" key="2">
    <source>
        <dbReference type="SAM" id="SignalP"/>
    </source>
</evidence>
<keyword evidence="4" id="KW-1185">Reference proteome</keyword>
<dbReference type="OMA" id="LKCCQRE"/>
<evidence type="ECO:0000256" key="1">
    <source>
        <dbReference type="SAM" id="Phobius"/>
    </source>
</evidence>
<proteinExistence type="predicted"/>
<keyword evidence="1" id="KW-0472">Membrane</keyword>
<dbReference type="STRING" id="407821.A0A087UKL3"/>
<dbReference type="GO" id="GO:0005829">
    <property type="term" value="C:cytosol"/>
    <property type="evidence" value="ECO:0007669"/>
    <property type="project" value="TreeGrafter"/>
</dbReference>
<dbReference type="OrthoDB" id="8021850at2759"/>
<dbReference type="EMBL" id="KK120266">
    <property type="protein sequence ID" value="KFM77902.1"/>
    <property type="molecule type" value="Genomic_DNA"/>
</dbReference>
<organism evidence="3 4">
    <name type="scientific">Stegodyphus mimosarum</name>
    <name type="common">African social velvet spider</name>
    <dbReference type="NCBI Taxonomy" id="407821"/>
    <lineage>
        <taxon>Eukaryota</taxon>
        <taxon>Metazoa</taxon>
        <taxon>Ecdysozoa</taxon>
        <taxon>Arthropoda</taxon>
        <taxon>Chelicerata</taxon>
        <taxon>Arachnida</taxon>
        <taxon>Araneae</taxon>
        <taxon>Araneomorphae</taxon>
        <taxon>Entelegynae</taxon>
        <taxon>Eresoidea</taxon>
        <taxon>Eresidae</taxon>
        <taxon>Stegodyphus</taxon>
    </lineage>
</organism>
<keyword evidence="1 3" id="KW-0812">Transmembrane</keyword>
<feature type="signal peptide" evidence="2">
    <location>
        <begin position="1"/>
        <end position="27"/>
    </location>
</feature>
<dbReference type="PANTHER" id="PTHR15644">
    <property type="entry name" value="OSTEOPETROSIS ASSOCIATED TRANSMEMBRANE PROTEIN 1"/>
    <property type="match status" value="1"/>
</dbReference>
<dbReference type="Proteomes" id="UP000054359">
    <property type="component" value="Unassembled WGS sequence"/>
</dbReference>
<accession>A0A087UKL3</accession>
<keyword evidence="1" id="KW-1133">Transmembrane helix</keyword>
<feature type="non-terminal residue" evidence="3">
    <location>
        <position position="296"/>
    </location>
</feature>
<protein>
    <submittedName>
        <fullName evidence="3">Osteopetrosis-associated transmembrane protein 1</fullName>
    </submittedName>
</protein>
<evidence type="ECO:0000313" key="3">
    <source>
        <dbReference type="EMBL" id="KFM77902.1"/>
    </source>
</evidence>
<keyword evidence="2" id="KW-0732">Signal</keyword>
<feature type="chain" id="PRO_5001830602" evidence="2">
    <location>
        <begin position="28"/>
        <end position="296"/>
    </location>
</feature>
<dbReference type="AlphaFoldDB" id="A0A087UKL3"/>
<gene>
    <name evidence="3" type="ORF">X975_09686</name>
</gene>
<sequence>MSGYRRISTCVFLTFIIRDFFLQRTLGDTFMYNQVSTLLPSESAKMHLSSSMENAYTLFLDKNSSQIVYPENCTDGLSNFTQTVLMIILCSSANARPIQLCRNCNEYFSAVQAAYKAMKEQEPDICQTWFFGSDKISIIDVIYNQAWTLWDVNFCQNCYDNYNETEAFFDTAERLNECMVSSNTTTKVNSTCELCHDLYIQLGDTYNKFVFKQEETDVGICMDIVDRMNMTQKLWSRQYKCKVEFDTRIGYGNVTTALVIGLVPLLFYVIAKRVAITEDVKLVRPKRKSMANIPAK</sequence>
<feature type="transmembrane region" description="Helical" evidence="1">
    <location>
        <begin position="249"/>
        <end position="271"/>
    </location>
</feature>
<dbReference type="InterPro" id="IPR019172">
    <property type="entry name" value="Osteopetrosis-assoc_TM_1"/>
</dbReference>
<reference evidence="3 4" key="1">
    <citation type="submission" date="2013-11" db="EMBL/GenBank/DDBJ databases">
        <title>Genome sequencing of Stegodyphus mimosarum.</title>
        <authorList>
            <person name="Bechsgaard J."/>
        </authorList>
    </citation>
    <scope>NUCLEOTIDE SEQUENCE [LARGE SCALE GENOMIC DNA]</scope>
</reference>
<dbReference type="Pfam" id="PF09777">
    <property type="entry name" value="OSTMP1"/>
    <property type="match status" value="1"/>
</dbReference>
<dbReference type="PANTHER" id="PTHR15644:SF2">
    <property type="entry name" value="OSTEOPETROSIS-ASSOCIATED TRANSMEMBRANE PROTEIN 1"/>
    <property type="match status" value="1"/>
</dbReference>
<name>A0A087UKL3_STEMI</name>
<evidence type="ECO:0000313" key="4">
    <source>
        <dbReference type="Proteomes" id="UP000054359"/>
    </source>
</evidence>